<dbReference type="Gene3D" id="3.40.50.2000">
    <property type="entry name" value="Glycogen Phosphorylase B"/>
    <property type="match status" value="2"/>
</dbReference>
<reference evidence="2 3" key="1">
    <citation type="submission" date="2017-07" db="EMBL/GenBank/DDBJ databases">
        <title>Genomes of Fischerella (Mastigocladus) sp. strains.</title>
        <authorList>
            <person name="Miller S.R."/>
        </authorList>
    </citation>
    <scope>NUCLEOTIDE SEQUENCE [LARGE SCALE GENOMIC DNA]</scope>
    <source>
        <strain evidence="2 3">CCMEE 5268</strain>
    </source>
</reference>
<keyword evidence="2" id="KW-0808">Transferase</keyword>
<organism evidence="2 3">
    <name type="scientific">Fischerella thermalis CCMEE 5268</name>
    <dbReference type="NCBI Taxonomy" id="2019662"/>
    <lineage>
        <taxon>Bacteria</taxon>
        <taxon>Bacillati</taxon>
        <taxon>Cyanobacteriota</taxon>
        <taxon>Cyanophyceae</taxon>
        <taxon>Nostocales</taxon>
        <taxon>Hapalosiphonaceae</taxon>
        <taxon>Fischerella</taxon>
    </lineage>
</organism>
<dbReference type="InterPro" id="IPR001296">
    <property type="entry name" value="Glyco_trans_1"/>
</dbReference>
<dbReference type="SUPFAM" id="SSF53756">
    <property type="entry name" value="UDP-Glycosyltransferase/glycogen phosphorylase"/>
    <property type="match status" value="1"/>
</dbReference>
<sequence length="376" mass="43451">MIKVFILCPGLGYIRRGYESFAQEIFDALSKDNYLDITLFKGRGKSSTQEIVLWNLPYHANLARKISRVFKKVERRDPYFVQLLSFFISLVPHIHIKKPDVIFFSEPSLGTFLLQWRHLTKQNYKLLFKNGGPCTPTLFYRWDHILQLSPTHFRAALDVGVPAEKQTLLFYGVHMNSEFQTLTTSEREALRHKLELPEKQPLILSVAAINNSHKRMNYVIREVASLSQPRPYLLLLGQQGEESAEILKLGNELLGKEHFKIRTVAYNQVADYYKIADAFVLASLSEGFGRVFLEAMSYGLPCLAHDYETPRYILGKEGYFANFELAGSLASLIPQSLAESHDISKQCRRHRTIYERFSWDQARPEYIKLFQKCVNS</sequence>
<dbReference type="CDD" id="cd03801">
    <property type="entry name" value="GT4_PimA-like"/>
    <property type="match status" value="1"/>
</dbReference>
<evidence type="ECO:0000259" key="1">
    <source>
        <dbReference type="Pfam" id="PF00534"/>
    </source>
</evidence>
<gene>
    <name evidence="2" type="ORF">CEN50_05905</name>
</gene>
<dbReference type="PANTHER" id="PTHR12526">
    <property type="entry name" value="GLYCOSYLTRANSFERASE"/>
    <property type="match status" value="1"/>
</dbReference>
<comment type="caution">
    <text evidence="2">The sequence shown here is derived from an EMBL/GenBank/DDBJ whole genome shotgun (WGS) entry which is preliminary data.</text>
</comment>
<protein>
    <submittedName>
        <fullName evidence="2">Glycosyl transferase</fullName>
    </submittedName>
</protein>
<dbReference type="Pfam" id="PF00534">
    <property type="entry name" value="Glycos_transf_1"/>
    <property type="match status" value="1"/>
</dbReference>
<feature type="domain" description="Glycosyl transferase family 1" evidence="1">
    <location>
        <begin position="187"/>
        <end position="339"/>
    </location>
</feature>
<dbReference type="Proteomes" id="UP000235025">
    <property type="component" value="Unassembled WGS sequence"/>
</dbReference>
<proteinExistence type="predicted"/>
<dbReference type="GO" id="GO:0016757">
    <property type="term" value="F:glycosyltransferase activity"/>
    <property type="evidence" value="ECO:0007669"/>
    <property type="project" value="InterPro"/>
</dbReference>
<evidence type="ECO:0000313" key="3">
    <source>
        <dbReference type="Proteomes" id="UP000235025"/>
    </source>
</evidence>
<accession>A0A2N6KJI8</accession>
<name>A0A2N6KJI8_9CYAN</name>
<dbReference type="AlphaFoldDB" id="A0A2N6KJI8"/>
<evidence type="ECO:0000313" key="2">
    <source>
        <dbReference type="EMBL" id="PLZ99778.1"/>
    </source>
</evidence>
<dbReference type="EMBL" id="NMQA01000060">
    <property type="protein sequence ID" value="PLZ99778.1"/>
    <property type="molecule type" value="Genomic_DNA"/>
</dbReference>
<dbReference type="RefSeq" id="WP_102171856.1">
    <property type="nucleotide sequence ID" value="NZ_NMQA01000060.1"/>
</dbReference>